<accession>A0A927C0D7</accession>
<comment type="caution">
    <text evidence="2">The sequence shown here is derived from an EMBL/GenBank/DDBJ whole genome shotgun (WGS) entry which is preliminary data.</text>
</comment>
<organism evidence="2 3">
    <name type="scientific">Spongiibacter pelagi</name>
    <dbReference type="NCBI Taxonomy" id="2760804"/>
    <lineage>
        <taxon>Bacteria</taxon>
        <taxon>Pseudomonadati</taxon>
        <taxon>Pseudomonadota</taxon>
        <taxon>Gammaproteobacteria</taxon>
        <taxon>Cellvibrionales</taxon>
        <taxon>Spongiibacteraceae</taxon>
        <taxon>Spongiibacter</taxon>
    </lineage>
</organism>
<evidence type="ECO:0000313" key="2">
    <source>
        <dbReference type="EMBL" id="MBD2858930.1"/>
    </source>
</evidence>
<dbReference type="AlphaFoldDB" id="A0A927C0D7"/>
<feature type="compositionally biased region" description="Polar residues" evidence="1">
    <location>
        <begin position="83"/>
        <end position="96"/>
    </location>
</feature>
<reference evidence="2" key="1">
    <citation type="submission" date="2020-09" db="EMBL/GenBank/DDBJ databases">
        <authorList>
            <person name="Yoon J.-W."/>
        </authorList>
    </citation>
    <scope>NUCLEOTIDE SEQUENCE</scope>
    <source>
        <strain evidence="2">KMU-158</strain>
    </source>
</reference>
<dbReference type="RefSeq" id="WP_190764241.1">
    <property type="nucleotide sequence ID" value="NZ_JACXLD010000003.1"/>
</dbReference>
<sequence>METLVLSGLIGWSVWVTLKHFSPKLVQRGLYTLGSHWAKAHSPLLQKLGQRLISFAQAQAAGGHCGSTGESCNSCQACEPQLTSPQHAKTQASPTQEEPLHWR</sequence>
<dbReference type="Pfam" id="PF20228">
    <property type="entry name" value="DUF6587"/>
    <property type="match status" value="1"/>
</dbReference>
<keyword evidence="3" id="KW-1185">Reference proteome</keyword>
<feature type="region of interest" description="Disordered" evidence="1">
    <location>
        <begin position="83"/>
        <end position="103"/>
    </location>
</feature>
<dbReference type="EMBL" id="JACXLD010000003">
    <property type="protein sequence ID" value="MBD2858930.1"/>
    <property type="molecule type" value="Genomic_DNA"/>
</dbReference>
<gene>
    <name evidence="2" type="ORF">IB286_07875</name>
</gene>
<dbReference type="Proteomes" id="UP000610558">
    <property type="component" value="Unassembled WGS sequence"/>
</dbReference>
<proteinExistence type="predicted"/>
<evidence type="ECO:0000313" key="3">
    <source>
        <dbReference type="Proteomes" id="UP000610558"/>
    </source>
</evidence>
<evidence type="ECO:0000256" key="1">
    <source>
        <dbReference type="SAM" id="MobiDB-lite"/>
    </source>
</evidence>
<dbReference type="InterPro" id="IPR046494">
    <property type="entry name" value="DUF6587"/>
</dbReference>
<name>A0A927C0D7_9GAMM</name>
<protein>
    <submittedName>
        <fullName evidence="2">Uncharacterized protein</fullName>
    </submittedName>
</protein>